<sequence length="207" mass="24045">MMNSVKEILRFFNIPCHIKKLFIRRKIKKYTNQENNSNYFIKLLLGLAILIGGVYLNFTHQNIKLAIGSFITLVFLFFKVSYNNRPLELINDEQDEIREIILKDEDEKIIKNWNIHDYTACLIGKKTQRNMVNIDLSEATYAALVSREHAVMNNTNNGWFFEDIGSSNGSGIKRKQDGKKFKVKPGQPYKMYPGDTIYIANTKLLVK</sequence>
<dbReference type="RefSeq" id="WP_068719220.1">
    <property type="nucleotide sequence ID" value="NZ_LWDV01000010.1"/>
</dbReference>
<dbReference type="Proteomes" id="UP000093514">
    <property type="component" value="Unassembled WGS sequence"/>
</dbReference>
<organism evidence="2 3">
    <name type="scientific">Orenia metallireducens</name>
    <dbReference type="NCBI Taxonomy" id="1413210"/>
    <lineage>
        <taxon>Bacteria</taxon>
        <taxon>Bacillati</taxon>
        <taxon>Bacillota</taxon>
        <taxon>Clostridia</taxon>
        <taxon>Halanaerobiales</taxon>
        <taxon>Halobacteroidaceae</taxon>
        <taxon>Orenia</taxon>
    </lineage>
</organism>
<dbReference type="SUPFAM" id="SSF49879">
    <property type="entry name" value="SMAD/FHA domain"/>
    <property type="match status" value="1"/>
</dbReference>
<evidence type="ECO:0000313" key="2">
    <source>
        <dbReference type="EMBL" id="OCL25308.1"/>
    </source>
</evidence>
<evidence type="ECO:0000313" key="3">
    <source>
        <dbReference type="Proteomes" id="UP000093514"/>
    </source>
</evidence>
<dbReference type="AlphaFoldDB" id="A0A1C0A591"/>
<protein>
    <recommendedName>
        <fullName evidence="1">FHA domain-containing protein</fullName>
    </recommendedName>
</protein>
<name>A0A1C0A591_9FIRM</name>
<reference evidence="2 3" key="2">
    <citation type="submission" date="2016-08" db="EMBL/GenBank/DDBJ databases">
        <title>Orenia metallireducens sp. nov. strain Z6, a Novel Metal-reducing Firmicute from the Deep Subsurface.</title>
        <authorList>
            <person name="Maxim B.I."/>
            <person name="Kenneth K."/>
            <person name="Flynn T.M."/>
            <person name="Oloughlin E.J."/>
            <person name="Locke R.A."/>
            <person name="Weber J.R."/>
            <person name="Egan S.M."/>
            <person name="Mackie R.I."/>
            <person name="Cann I.K."/>
        </authorList>
    </citation>
    <scope>NUCLEOTIDE SEQUENCE [LARGE SCALE GENOMIC DNA]</scope>
    <source>
        <strain evidence="2 3">Z6</strain>
    </source>
</reference>
<dbReference type="Pfam" id="PF00498">
    <property type="entry name" value="FHA"/>
    <property type="match status" value="1"/>
</dbReference>
<dbReference type="OrthoDB" id="2473431at2"/>
<feature type="domain" description="FHA" evidence="1">
    <location>
        <begin position="121"/>
        <end position="177"/>
    </location>
</feature>
<dbReference type="InterPro" id="IPR008984">
    <property type="entry name" value="SMAD_FHA_dom_sf"/>
</dbReference>
<accession>A0A1C0A591</accession>
<keyword evidence="3" id="KW-1185">Reference proteome</keyword>
<reference evidence="3" key="1">
    <citation type="submission" date="2016-07" db="EMBL/GenBank/DDBJ databases">
        <authorList>
            <person name="Florea S."/>
            <person name="Webb J.S."/>
            <person name="Jaromczyk J."/>
            <person name="Schardl C.L."/>
        </authorList>
    </citation>
    <scope>NUCLEOTIDE SEQUENCE [LARGE SCALE GENOMIC DNA]</scope>
    <source>
        <strain evidence="3">Z6</strain>
    </source>
</reference>
<evidence type="ECO:0000259" key="1">
    <source>
        <dbReference type="PROSITE" id="PS50006"/>
    </source>
</evidence>
<comment type="caution">
    <text evidence="2">The sequence shown here is derived from an EMBL/GenBank/DDBJ whole genome shotgun (WGS) entry which is preliminary data.</text>
</comment>
<dbReference type="PROSITE" id="PS50006">
    <property type="entry name" value="FHA_DOMAIN"/>
    <property type="match status" value="1"/>
</dbReference>
<dbReference type="InterPro" id="IPR000253">
    <property type="entry name" value="FHA_dom"/>
</dbReference>
<dbReference type="Gene3D" id="2.60.200.20">
    <property type="match status" value="1"/>
</dbReference>
<gene>
    <name evidence="2" type="ORF">U472_13200</name>
</gene>
<proteinExistence type="predicted"/>
<dbReference type="EMBL" id="LWDV01000010">
    <property type="protein sequence ID" value="OCL25308.1"/>
    <property type="molecule type" value="Genomic_DNA"/>
</dbReference>